<keyword evidence="7 12" id="KW-0735">Signal-anchor</keyword>
<evidence type="ECO:0000256" key="4">
    <source>
        <dbReference type="ARBA" id="ARBA00022692"/>
    </source>
</evidence>
<dbReference type="SUPFAM" id="SSF82093">
    <property type="entry name" value="Heme chaperone CcmE"/>
    <property type="match status" value="1"/>
</dbReference>
<dbReference type="InterPro" id="IPR036127">
    <property type="entry name" value="CcmE-like_sf"/>
</dbReference>
<sequence>MTRKGRRLVLIGSGLGVLALAAGLILSALNDTIVFFRSPTEVTQQQVAPGARLRLGGLVETGSVTKNGTLTTFSVTDGNATVKVAYSGILPDLFREGQGVVAEGALQPDGLFKADSVLAKHDERYMPREVADALKQQGHWKDGAPAPGAATPAQRQPGS</sequence>
<dbReference type="InterPro" id="IPR004329">
    <property type="entry name" value="CcmE"/>
</dbReference>
<dbReference type="AlphaFoldDB" id="A0A974PMY5"/>
<evidence type="ECO:0000313" key="15">
    <source>
        <dbReference type="EMBL" id="QRG06196.1"/>
    </source>
</evidence>
<evidence type="ECO:0000256" key="13">
    <source>
        <dbReference type="PIRSR" id="PIRSR604329-50"/>
    </source>
</evidence>
<dbReference type="Gene3D" id="2.40.50.140">
    <property type="entry name" value="Nucleic acid-binding proteins"/>
    <property type="match status" value="1"/>
</dbReference>
<evidence type="ECO:0000256" key="7">
    <source>
        <dbReference type="ARBA" id="ARBA00022968"/>
    </source>
</evidence>
<evidence type="ECO:0000256" key="8">
    <source>
        <dbReference type="ARBA" id="ARBA00022989"/>
    </source>
</evidence>
<dbReference type="InterPro" id="IPR012340">
    <property type="entry name" value="NA-bd_OB-fold"/>
</dbReference>
<dbReference type="PANTHER" id="PTHR34128:SF2">
    <property type="entry name" value="CYTOCHROME C-TYPE BIOGENESIS PROTEIN CCME HOMOLOG, MITOCHONDRIAL"/>
    <property type="match status" value="1"/>
</dbReference>
<keyword evidence="4 12" id="KW-0812">Transmembrane</keyword>
<dbReference type="EMBL" id="CP063362">
    <property type="protein sequence ID" value="QRG06196.1"/>
    <property type="molecule type" value="Genomic_DNA"/>
</dbReference>
<evidence type="ECO:0000256" key="3">
    <source>
        <dbReference type="ARBA" id="ARBA00022617"/>
    </source>
</evidence>
<evidence type="ECO:0000256" key="5">
    <source>
        <dbReference type="ARBA" id="ARBA00022723"/>
    </source>
</evidence>
<protein>
    <recommendedName>
        <fullName evidence="12">Cytochrome c-type biogenesis protein CcmE</fullName>
    </recommendedName>
    <alternativeName>
        <fullName evidence="12">Cytochrome c maturation protein E</fullName>
    </alternativeName>
    <alternativeName>
        <fullName evidence="12">Heme chaperone CcmE</fullName>
    </alternativeName>
</protein>
<feature type="binding site" description="axial binding residue" evidence="12 13">
    <location>
        <position position="125"/>
    </location>
    <ligand>
        <name>heme</name>
        <dbReference type="ChEBI" id="CHEBI:30413"/>
    </ligand>
    <ligandPart>
        <name>Fe</name>
        <dbReference type="ChEBI" id="CHEBI:18248"/>
    </ligandPart>
</feature>
<comment type="subcellular location">
    <subcellularLocation>
        <location evidence="1">Cell inner membrane</location>
    </subcellularLocation>
    <subcellularLocation>
        <location evidence="12">Cell membrane</location>
        <topology evidence="12">Single-pass type II membrane protein</topology>
    </subcellularLocation>
</comment>
<evidence type="ECO:0000256" key="6">
    <source>
        <dbReference type="ARBA" id="ARBA00022748"/>
    </source>
</evidence>
<evidence type="ECO:0000256" key="12">
    <source>
        <dbReference type="HAMAP-Rule" id="MF_01959"/>
    </source>
</evidence>
<feature type="binding site" description="covalent" evidence="12 13">
    <location>
        <position position="121"/>
    </location>
    <ligand>
        <name>heme</name>
        <dbReference type="ChEBI" id="CHEBI:30413"/>
    </ligand>
</feature>
<keyword evidence="6 12" id="KW-0201">Cytochrome c-type biogenesis</keyword>
<evidence type="ECO:0000256" key="1">
    <source>
        <dbReference type="ARBA" id="ARBA00004533"/>
    </source>
</evidence>
<proteinExistence type="inferred from homology"/>
<dbReference type="NCBIfam" id="NF009731">
    <property type="entry name" value="PRK13254.1-5"/>
    <property type="match status" value="1"/>
</dbReference>
<keyword evidence="8 12" id="KW-1133">Transmembrane helix</keyword>
<dbReference type="NCBIfam" id="NF009727">
    <property type="entry name" value="PRK13254.1-1"/>
    <property type="match status" value="1"/>
</dbReference>
<keyword evidence="2 12" id="KW-1003">Cell membrane</keyword>
<dbReference type="Pfam" id="PF03100">
    <property type="entry name" value="CcmE"/>
    <property type="match status" value="1"/>
</dbReference>
<evidence type="ECO:0000256" key="9">
    <source>
        <dbReference type="ARBA" id="ARBA00023004"/>
    </source>
</evidence>
<dbReference type="GO" id="GO:0020037">
    <property type="term" value="F:heme binding"/>
    <property type="evidence" value="ECO:0007669"/>
    <property type="project" value="InterPro"/>
</dbReference>
<dbReference type="FunFam" id="2.40.50.140:FF:000104">
    <property type="entry name" value="Cytochrome c-type biogenesis protein CcmE"/>
    <property type="match status" value="1"/>
</dbReference>
<dbReference type="HAMAP" id="MF_01959">
    <property type="entry name" value="CcmE"/>
    <property type="match status" value="1"/>
</dbReference>
<organism evidence="15 16">
    <name type="scientific">Xanthobacter dioxanivorans</name>
    <dbReference type="NCBI Taxonomy" id="2528964"/>
    <lineage>
        <taxon>Bacteria</taxon>
        <taxon>Pseudomonadati</taxon>
        <taxon>Pseudomonadota</taxon>
        <taxon>Alphaproteobacteria</taxon>
        <taxon>Hyphomicrobiales</taxon>
        <taxon>Xanthobacteraceae</taxon>
        <taxon>Xanthobacter</taxon>
    </lineage>
</organism>
<dbReference type="RefSeq" id="WP_203193094.1">
    <property type="nucleotide sequence ID" value="NZ_CP063362.1"/>
</dbReference>
<dbReference type="KEGG" id="xdi:EZH22_24985"/>
<keyword evidence="5 12" id="KW-0479">Metal-binding</keyword>
<feature type="region of interest" description="Disordered" evidence="14">
    <location>
        <begin position="134"/>
        <end position="159"/>
    </location>
</feature>
<name>A0A974PMY5_9HYPH</name>
<evidence type="ECO:0000256" key="14">
    <source>
        <dbReference type="SAM" id="MobiDB-lite"/>
    </source>
</evidence>
<evidence type="ECO:0000313" key="16">
    <source>
        <dbReference type="Proteomes" id="UP000596427"/>
    </source>
</evidence>
<evidence type="ECO:0000256" key="11">
    <source>
        <dbReference type="ARBA" id="ARBA00056663"/>
    </source>
</evidence>
<keyword evidence="10 12" id="KW-0472">Membrane</keyword>
<comment type="function">
    <text evidence="11 12">Heme chaperone required for the biogenesis of c-type cytochromes. Transiently binds heme delivered by CcmC and transfers the heme to apo-cytochromes in a process facilitated by CcmF and CcmH.</text>
</comment>
<keyword evidence="16" id="KW-1185">Reference proteome</keyword>
<keyword evidence="9 12" id="KW-0408">Iron</keyword>
<dbReference type="GO" id="GO:0017003">
    <property type="term" value="P:protein-heme linkage"/>
    <property type="evidence" value="ECO:0007669"/>
    <property type="project" value="UniProtKB-UniRule"/>
</dbReference>
<gene>
    <name evidence="12 15" type="primary">ccmE</name>
    <name evidence="12" type="synonym">cycJ</name>
    <name evidence="15" type="ORF">EZH22_24985</name>
</gene>
<accession>A0A974PMY5</accession>
<feature type="compositionally biased region" description="Low complexity" evidence="14">
    <location>
        <begin position="143"/>
        <end position="159"/>
    </location>
</feature>
<dbReference type="GO" id="GO:0017004">
    <property type="term" value="P:cytochrome complex assembly"/>
    <property type="evidence" value="ECO:0007669"/>
    <property type="project" value="UniProtKB-KW"/>
</dbReference>
<evidence type="ECO:0000256" key="10">
    <source>
        <dbReference type="ARBA" id="ARBA00023136"/>
    </source>
</evidence>
<keyword evidence="3 12" id="KW-0349">Heme</keyword>
<dbReference type="PANTHER" id="PTHR34128">
    <property type="entry name" value="CYTOCHROME C-TYPE BIOGENESIS PROTEIN CCME HOMOLOG, MITOCHONDRIAL"/>
    <property type="match status" value="1"/>
</dbReference>
<comment type="similarity">
    <text evidence="12">Belongs to the CcmE/CycJ family.</text>
</comment>
<feature type="topological domain" description="Cytoplasmic" evidence="12">
    <location>
        <begin position="1"/>
        <end position="7"/>
    </location>
</feature>
<feature type="topological domain" description="Extracellular" evidence="12">
    <location>
        <begin position="29"/>
        <end position="159"/>
    </location>
</feature>
<dbReference type="Proteomes" id="UP000596427">
    <property type="component" value="Chromosome"/>
</dbReference>
<evidence type="ECO:0000256" key="2">
    <source>
        <dbReference type="ARBA" id="ARBA00022475"/>
    </source>
</evidence>
<reference evidence="15 16" key="1">
    <citation type="submission" date="2020-10" db="EMBL/GenBank/DDBJ databases">
        <title>Degradation of 1,4-Dioxane by Xanthobacter sp. YN2, via a Novel Group-2 Soluble Di-Iron Monooxygenase.</title>
        <authorList>
            <person name="Ma F."/>
            <person name="Wang Y."/>
            <person name="Yang J."/>
            <person name="Guo H."/>
            <person name="Su D."/>
            <person name="Yu L."/>
        </authorList>
    </citation>
    <scope>NUCLEOTIDE SEQUENCE [LARGE SCALE GENOMIC DNA]</scope>
    <source>
        <strain evidence="15 16">YN2</strain>
    </source>
</reference>
<dbReference type="GO" id="GO:0046872">
    <property type="term" value="F:metal ion binding"/>
    <property type="evidence" value="ECO:0007669"/>
    <property type="project" value="UniProtKB-KW"/>
</dbReference>
<dbReference type="GO" id="GO:0005886">
    <property type="term" value="C:plasma membrane"/>
    <property type="evidence" value="ECO:0007669"/>
    <property type="project" value="UniProtKB-SubCell"/>
</dbReference>